<evidence type="ECO:0000313" key="2">
    <source>
        <dbReference type="Proteomes" id="UP000827872"/>
    </source>
</evidence>
<gene>
    <name evidence="1" type="ORF">K3G42_004413</name>
</gene>
<proteinExistence type="predicted"/>
<dbReference type="Proteomes" id="UP000827872">
    <property type="component" value="Linkage Group LG12"/>
</dbReference>
<evidence type="ECO:0000313" key="1">
    <source>
        <dbReference type="EMBL" id="KAH7997633.1"/>
    </source>
</evidence>
<name>A0ACB8EYU9_9SAUR</name>
<dbReference type="EMBL" id="CM037625">
    <property type="protein sequence ID" value="KAH7997633.1"/>
    <property type="molecule type" value="Genomic_DNA"/>
</dbReference>
<sequence>MIEYEKISAVRVTGGELFEDIVAREYYSEADASLYLCNINPSMTGMRGWTQKYHKATANICIPLAPVAAMMCPCHIQNPAMATQANDPIAAEDGASEKIEFWKVLFVMSECHALRNTGIPSSTQGAGASSSVASDYPDRNLFQNGP</sequence>
<keyword evidence="2" id="KW-1185">Reference proteome</keyword>
<comment type="caution">
    <text evidence="1">The sequence shown here is derived from an EMBL/GenBank/DDBJ whole genome shotgun (WGS) entry which is preliminary data.</text>
</comment>
<accession>A0ACB8EYU9</accession>
<organism evidence="1 2">
    <name type="scientific">Sphaerodactylus townsendi</name>
    <dbReference type="NCBI Taxonomy" id="933632"/>
    <lineage>
        <taxon>Eukaryota</taxon>
        <taxon>Metazoa</taxon>
        <taxon>Chordata</taxon>
        <taxon>Craniata</taxon>
        <taxon>Vertebrata</taxon>
        <taxon>Euteleostomi</taxon>
        <taxon>Lepidosauria</taxon>
        <taxon>Squamata</taxon>
        <taxon>Bifurcata</taxon>
        <taxon>Gekkota</taxon>
        <taxon>Sphaerodactylidae</taxon>
        <taxon>Sphaerodactylus</taxon>
    </lineage>
</organism>
<protein>
    <submittedName>
        <fullName evidence="1">Uncharacterized protein</fullName>
    </submittedName>
</protein>
<reference evidence="1" key="1">
    <citation type="submission" date="2021-08" db="EMBL/GenBank/DDBJ databases">
        <title>The first chromosome-level gecko genome reveals the dynamic sex chromosomes of Neotropical dwarf geckos (Sphaerodactylidae: Sphaerodactylus).</title>
        <authorList>
            <person name="Pinto B.J."/>
            <person name="Keating S.E."/>
            <person name="Gamble T."/>
        </authorList>
    </citation>
    <scope>NUCLEOTIDE SEQUENCE</scope>
    <source>
        <strain evidence="1">TG3544</strain>
    </source>
</reference>